<dbReference type="RefSeq" id="WP_090592922.1">
    <property type="nucleotide sequence ID" value="NZ_FNCS01000002.1"/>
</dbReference>
<dbReference type="EMBL" id="FNCS01000002">
    <property type="protein sequence ID" value="SDG36535.1"/>
    <property type="molecule type" value="Genomic_DNA"/>
</dbReference>
<name>A0A1G7TMM9_9HYPH</name>
<evidence type="ECO:0000313" key="2">
    <source>
        <dbReference type="EMBL" id="SDG36535.1"/>
    </source>
</evidence>
<sequence length="160" mass="16804">MKILRAIALIGLALTVAACSRTGTMGSMQTASAPMPQPTVITNPMPTMTTPEPQAPALQQARLDPGSYNYIDGAALNQLTPAQRSAANDAQFYALQFGRPGAPRTWNSGGANGSVSVGPYVRVNSLDCREFTHRVTISGQTYTASGQACREVDGAWTVSA</sequence>
<dbReference type="AlphaFoldDB" id="A0A1G7TMM9"/>
<evidence type="ECO:0000313" key="3">
    <source>
        <dbReference type="Proteomes" id="UP000199495"/>
    </source>
</evidence>
<gene>
    <name evidence="2" type="ORF">SAMN04487974_102228</name>
</gene>
<keyword evidence="1" id="KW-0732">Signal</keyword>
<reference evidence="2 3" key="1">
    <citation type="submission" date="2016-10" db="EMBL/GenBank/DDBJ databases">
        <authorList>
            <person name="de Groot N.N."/>
        </authorList>
    </citation>
    <scope>NUCLEOTIDE SEQUENCE [LARGE SCALE GENOMIC DNA]</scope>
    <source>
        <strain evidence="2 3">CGMCC 1.10267</strain>
    </source>
</reference>
<dbReference type="STRING" id="440168.SAMN04487974_102228"/>
<feature type="chain" id="PRO_5011712648" description="Surface antigen" evidence="1">
    <location>
        <begin position="19"/>
        <end position="160"/>
    </location>
</feature>
<feature type="signal peptide" evidence="1">
    <location>
        <begin position="1"/>
        <end position="18"/>
    </location>
</feature>
<dbReference type="Proteomes" id="UP000199495">
    <property type="component" value="Unassembled WGS sequence"/>
</dbReference>
<proteinExistence type="predicted"/>
<accession>A0A1G7TMM9</accession>
<protein>
    <recommendedName>
        <fullName evidence="4">Surface antigen</fullName>
    </recommendedName>
</protein>
<evidence type="ECO:0000256" key="1">
    <source>
        <dbReference type="SAM" id="SignalP"/>
    </source>
</evidence>
<dbReference type="OrthoDB" id="5402098at2"/>
<dbReference type="PROSITE" id="PS51257">
    <property type="entry name" value="PROKAR_LIPOPROTEIN"/>
    <property type="match status" value="1"/>
</dbReference>
<keyword evidence="3" id="KW-1185">Reference proteome</keyword>
<organism evidence="2 3">
    <name type="scientific">Pelagibacterium luteolum</name>
    <dbReference type="NCBI Taxonomy" id="440168"/>
    <lineage>
        <taxon>Bacteria</taxon>
        <taxon>Pseudomonadati</taxon>
        <taxon>Pseudomonadota</taxon>
        <taxon>Alphaproteobacteria</taxon>
        <taxon>Hyphomicrobiales</taxon>
        <taxon>Devosiaceae</taxon>
        <taxon>Pelagibacterium</taxon>
    </lineage>
</organism>
<evidence type="ECO:0008006" key="4">
    <source>
        <dbReference type="Google" id="ProtNLM"/>
    </source>
</evidence>